<dbReference type="GO" id="GO:0006623">
    <property type="term" value="P:protein targeting to vacuole"/>
    <property type="evidence" value="ECO:0007669"/>
    <property type="project" value="TreeGrafter"/>
</dbReference>
<feature type="region of interest" description="Disordered" evidence="3">
    <location>
        <begin position="1752"/>
        <end position="1778"/>
    </location>
</feature>
<protein>
    <recommendedName>
        <fullName evidence="4">Chorein N-terminal domain-containing protein</fullName>
    </recommendedName>
</protein>
<keyword evidence="2" id="KW-0813">Transport</keyword>
<dbReference type="PANTHER" id="PTHR16166:SF93">
    <property type="entry name" value="INTERMEMBRANE LIPID TRANSFER PROTEIN VPS13"/>
    <property type="match status" value="1"/>
</dbReference>
<comment type="similarity">
    <text evidence="1">Belongs to the VPS13 family.</text>
</comment>
<sequence>MIEGLVTKVLKQYLYSYLQNFDSSNLKISLLRGRVDLKDLELNDKLLKNLPFPLKLKYGRIGSISIELPSFLQLKHPKIKVSVSDIFICLIMKPMDEWNQQVIFEEYQEDKQQTLQKQEEDSKYIFEEYKGDQEKMNKYVLEVIQNVQISIKRIYLRMEDPEYPYALGVLLPSIQVDTTDRFWNKIDLVKDPEIMFKNIKIQDFQIFLENDKENSQIDKIIKLKEFKDADNKQEIIQMRLQQHIDQAFSDEFNPDNILHKFQLDIRFQFILDKIRVLENNLYKDDPDIKISVMFGNMFDTLTEKNWLRLKVCEAQIHALFQFLTFTGLYNTYRLGVLRKIFERTLHVQSTEIQEYIQLYHQHLYYKNKGNTKKAGKLFEKLSKIEDQFRIDLIFMLRKANHYRNDKLRELESMKQRIQSKGLLSKIPFFGRKENEIQQDMLLNERQAGLSDEQVVKIKKIELGYGLIRHMYQMRYERGMKELEQYAQLKHDPYLNLEQIKENYVMIFEFNMPKFQFEIYDDQPREEFRDIQKSLNFSQESIKKSGLRFDIPNQSISDADDEEIKVEEYPQTHLPSQQTIKKRYKNPPFFDSVIEGLEVILRSESKPNYFSSSINLQNIFILDHYSPNKDLPFVIQTVISDTIQMSSKEKRQSQALEILYEISPKNSKVATQRLKFHNLGQSYIYANLSFAAKMLKLWTLIIARVNENFVRLIEKSPPDVRKDINRGSFYEEMLQKAIEKKQDEFYEILQNLAYGNYEPPSIDMDIKLISPKVIIYEKLLNDDQCIEQTPVTLIIDLGLIEASTNLIEKMKGYDYTKASDQSILYDTTLVKFGKLKVVCDYDLQIIKTFQGFQGERVSSLNSKRLLDDYMSDYYSDSRSQNWRLSDKMLEISNEINFGFELKTCLLNLSRKVTQSIFILQNLVTQGKFMTQFNLFANAPPPRPPEIMDSDLIQKDADANFETIGSEEKMAFDTAVEEVRQQYKSGKYDEAKKAVSVQINMIFSRMTISFKEINEELISGSKDIFDFEIQQIKGRLTFQPKIMMSYSFFIQKLLITYQDQDQDTSNFKYLILNPNTEFEDKILKKSNSEISPIKNVQNTKTLLSHYPKTKTQVSFENRYTNHNQDHFIRFFWETQEIVIDFDDFYNFYPEHEVQSFSNQLSICFTEIGDEQEMKINISHLRIVFIVPLLYTIVKVYADFMIDMYQIERLIKDFMAQKDQIKKLQTVKSFQTQRTKMLKKQNTKSNLFDSIAQDRDSTKKAPKTQFVLQSAYQDQDAQMKKLAVLKKLTNAKREQQKVPEAVKHIPQKDQIQEKRIVSLKVYLKAEMLEVLIPTNLHDKSSLCLKMGSSLIVEMGSRTNYLDLFMNDKWKTWISSTSNHGLISTNKFAEQQQQQPQKIYLLHPYELKIIMKSYSEVLSDSENYQKSEISYIGSKPINLSAGLVELNSYLILGQLFFNFLNEVLKLLKDIDDAANPKDSERKSELQTKLEEMEKYIMGQQSNQKRYTLEEILTNEKLLRNKVKKVQSLWLKGKNLALASIKRKDFFEFVQIFDIPGIHMHFEDNLSAQNLSLVTLKIDNVAMVIESREFDVKNLYRMENLFQIERITDDENLMFFKMNAKFSLIGLYFNKSNSSEESFIEEYPFQMDLRQMSPLSKLRQEFKSEQMLNINLTYGFAANIQRVIRTLLEMEENQRNMYYSQVQTPMPIHKLKLPTLENIQSKRQSSMNAQAFSPRHIGSQLFSTPIQLITNMYNIKEESKERDRESNNKIYQDDSISDKDESFHTARDTQVDISEVEFHNTTELDIRFCLSVYQDLLKKKQFENEHIYRLGGKEHKQMDMSIFRKDLEKNFTSIKHKQTKLPIKIDFQLEGFKIIKSIVLQRNGIFGYYLVDETKKKRDFLGNQNSDISCIVRITRHEQKIDVYFESSLIIFNNCNYTVKLHALNAIQTIEVQIRKDKVVNTPLTWFKYLTELQFINNLSHKEDKNPLLIKKIRKAFDPNVIRPNKNLSKTLKITETEHISFDIFYLKTKTNVGQFLVVFQPILTLHNLLFTEIKLQTPGTIETRQSLALLKTNVQQDLTCINPHEDDDPKKQIVIRHKAKAGLIYEKEMQINLKKVKKHKDCFFSKGFITTLNNTDEKDQTVPTIVQIVFEKVKQTSCLKETEYDNFYLRQIIYKKTKSIFFKIYAPYVAVNRTEECINILGISRNPPLMNPFSNILIAPRQKRIQIQIQDYEASKPFLINTIGISGTIQQYKNIKASQDDKKDVHSQDVSCINENIEIGTYISSCPHPYSRTKVIKFQPRYKIINQIGLVIVLKEEKSNQQTFIVPDDEITMNFKYIDPRLLRIRLINVEKETKKTERNNQNQCFDEEFKNGLLSENFKNLPDGQLLSKRSGDDQQLLQSFSNNKNLNDNEHLPSRREASMMDEGEAYQIDALIQLNADSEDRREVCLNQTYCQYPDSTDRSIWSYKFAVKDLDEFQISLPNQMNNMPFLQGQKHGWQQREDKFIVRVNISPSSENDATLYITFSYPCN</sequence>
<gene>
    <name evidence="5" type="primary">Contig5137.g5512</name>
    <name evidence="5" type="ORF">STYLEM_1065</name>
</gene>
<dbReference type="Pfam" id="PF12624">
    <property type="entry name" value="VPS13_N"/>
    <property type="match status" value="1"/>
</dbReference>
<name>A0A077ZUG3_STYLE</name>
<evidence type="ECO:0000259" key="4">
    <source>
        <dbReference type="Pfam" id="PF12624"/>
    </source>
</evidence>
<proteinExistence type="inferred from homology"/>
<dbReference type="OrthoDB" id="272810at2759"/>
<dbReference type="InterPro" id="IPR026854">
    <property type="entry name" value="VPS13_N"/>
</dbReference>
<dbReference type="EMBL" id="CCKQ01001018">
    <property type="protein sequence ID" value="CDW72111.1"/>
    <property type="molecule type" value="Genomic_DNA"/>
</dbReference>
<dbReference type="GO" id="GO:0045053">
    <property type="term" value="P:protein retention in Golgi apparatus"/>
    <property type="evidence" value="ECO:0007669"/>
    <property type="project" value="TreeGrafter"/>
</dbReference>
<dbReference type="InParanoid" id="A0A077ZUG3"/>
<keyword evidence="6" id="KW-1185">Reference proteome</keyword>
<organism evidence="5 6">
    <name type="scientific">Stylonychia lemnae</name>
    <name type="common">Ciliate</name>
    <dbReference type="NCBI Taxonomy" id="5949"/>
    <lineage>
        <taxon>Eukaryota</taxon>
        <taxon>Sar</taxon>
        <taxon>Alveolata</taxon>
        <taxon>Ciliophora</taxon>
        <taxon>Intramacronucleata</taxon>
        <taxon>Spirotrichea</taxon>
        <taxon>Stichotrichia</taxon>
        <taxon>Sporadotrichida</taxon>
        <taxon>Oxytrichidae</taxon>
        <taxon>Stylonychinae</taxon>
        <taxon>Stylonychia</taxon>
    </lineage>
</organism>
<accession>A0A077ZUG3</accession>
<dbReference type="InterPro" id="IPR026847">
    <property type="entry name" value="VPS13"/>
</dbReference>
<evidence type="ECO:0000313" key="6">
    <source>
        <dbReference type="Proteomes" id="UP000039865"/>
    </source>
</evidence>
<evidence type="ECO:0000256" key="1">
    <source>
        <dbReference type="ARBA" id="ARBA00006545"/>
    </source>
</evidence>
<dbReference type="Proteomes" id="UP000039865">
    <property type="component" value="Unassembled WGS sequence"/>
</dbReference>
<feature type="domain" description="Chorein N-terminal" evidence="4">
    <location>
        <begin position="1"/>
        <end position="223"/>
    </location>
</feature>
<evidence type="ECO:0000256" key="3">
    <source>
        <dbReference type="SAM" id="MobiDB-lite"/>
    </source>
</evidence>
<feature type="compositionally biased region" description="Basic and acidic residues" evidence="3">
    <location>
        <begin position="1752"/>
        <end position="1762"/>
    </location>
</feature>
<evidence type="ECO:0000313" key="5">
    <source>
        <dbReference type="EMBL" id="CDW72111.1"/>
    </source>
</evidence>
<evidence type="ECO:0000256" key="2">
    <source>
        <dbReference type="ARBA" id="ARBA00022448"/>
    </source>
</evidence>
<dbReference type="PANTHER" id="PTHR16166">
    <property type="entry name" value="VACUOLAR PROTEIN SORTING-ASSOCIATED PROTEIN VPS13"/>
    <property type="match status" value="1"/>
</dbReference>
<reference evidence="5 6" key="1">
    <citation type="submission" date="2014-06" db="EMBL/GenBank/DDBJ databases">
        <authorList>
            <person name="Swart Estienne"/>
        </authorList>
    </citation>
    <scope>NUCLEOTIDE SEQUENCE [LARGE SCALE GENOMIC DNA]</scope>
    <source>
        <strain evidence="5 6">130c</strain>
    </source>
</reference>